<accession>A0A8T0GDP2</accession>
<protein>
    <recommendedName>
        <fullName evidence="9">Cytochrome P450</fullName>
    </recommendedName>
</protein>
<feature type="binding site" description="axial binding residue" evidence="5">
    <location>
        <position position="480"/>
    </location>
    <ligand>
        <name>heme</name>
        <dbReference type="ChEBI" id="CHEBI:30413"/>
    </ligand>
    <ligandPart>
        <name>Fe</name>
        <dbReference type="ChEBI" id="CHEBI:18248"/>
    </ligandPart>
</feature>
<evidence type="ECO:0008006" key="9">
    <source>
        <dbReference type="Google" id="ProtNLM"/>
    </source>
</evidence>
<keyword evidence="6" id="KW-0812">Transmembrane</keyword>
<dbReference type="AlphaFoldDB" id="A0A8T0GDP2"/>
<keyword evidence="2 5" id="KW-0479">Metal-binding</keyword>
<dbReference type="GO" id="GO:0020037">
    <property type="term" value="F:heme binding"/>
    <property type="evidence" value="ECO:0007669"/>
    <property type="project" value="InterPro"/>
</dbReference>
<dbReference type="Pfam" id="PF00067">
    <property type="entry name" value="p450"/>
    <property type="match status" value="2"/>
</dbReference>
<dbReference type="PRINTS" id="PR00463">
    <property type="entry name" value="EP450I"/>
</dbReference>
<dbReference type="GO" id="GO:0016705">
    <property type="term" value="F:oxidoreductase activity, acting on paired donors, with incorporation or reduction of molecular oxygen"/>
    <property type="evidence" value="ECO:0007669"/>
    <property type="project" value="InterPro"/>
</dbReference>
<keyword evidence="5" id="KW-0349">Heme</keyword>
<dbReference type="Proteomes" id="UP000822688">
    <property type="component" value="Chromosome 11"/>
</dbReference>
<dbReference type="Gene3D" id="1.10.630.10">
    <property type="entry name" value="Cytochrome P450"/>
    <property type="match status" value="1"/>
</dbReference>
<dbReference type="InterPro" id="IPR036396">
    <property type="entry name" value="Cyt_P450_sf"/>
</dbReference>
<keyword evidence="3" id="KW-0560">Oxidoreductase</keyword>
<comment type="caution">
    <text evidence="7">The sequence shown here is derived from an EMBL/GenBank/DDBJ whole genome shotgun (WGS) entry which is preliminary data.</text>
</comment>
<organism evidence="7 8">
    <name type="scientific">Ceratodon purpureus</name>
    <name type="common">Fire moss</name>
    <name type="synonym">Dicranum purpureum</name>
    <dbReference type="NCBI Taxonomy" id="3225"/>
    <lineage>
        <taxon>Eukaryota</taxon>
        <taxon>Viridiplantae</taxon>
        <taxon>Streptophyta</taxon>
        <taxon>Embryophyta</taxon>
        <taxon>Bryophyta</taxon>
        <taxon>Bryophytina</taxon>
        <taxon>Bryopsida</taxon>
        <taxon>Dicranidae</taxon>
        <taxon>Pseudoditrichales</taxon>
        <taxon>Ditrichaceae</taxon>
        <taxon>Ceratodon</taxon>
    </lineage>
</organism>
<dbReference type="InterPro" id="IPR002401">
    <property type="entry name" value="Cyt_P450_E_grp-I"/>
</dbReference>
<evidence type="ECO:0000256" key="2">
    <source>
        <dbReference type="ARBA" id="ARBA00022723"/>
    </source>
</evidence>
<comment type="cofactor">
    <cofactor evidence="5">
        <name>heme</name>
        <dbReference type="ChEBI" id="CHEBI:30413"/>
    </cofactor>
</comment>
<reference evidence="7 8" key="1">
    <citation type="submission" date="2020-06" db="EMBL/GenBank/DDBJ databases">
        <title>WGS assembly of Ceratodon purpureus strain R40.</title>
        <authorList>
            <person name="Carey S.B."/>
            <person name="Jenkins J."/>
            <person name="Shu S."/>
            <person name="Lovell J.T."/>
            <person name="Sreedasyam A."/>
            <person name="Maumus F."/>
            <person name="Tiley G.P."/>
            <person name="Fernandez-Pozo N."/>
            <person name="Barry K."/>
            <person name="Chen C."/>
            <person name="Wang M."/>
            <person name="Lipzen A."/>
            <person name="Daum C."/>
            <person name="Saski C.A."/>
            <person name="Payton A.C."/>
            <person name="Mcbreen J.C."/>
            <person name="Conrad R.E."/>
            <person name="Kollar L.M."/>
            <person name="Olsson S."/>
            <person name="Huttunen S."/>
            <person name="Landis J.B."/>
            <person name="Wickett N.J."/>
            <person name="Johnson M.G."/>
            <person name="Rensing S.A."/>
            <person name="Grimwood J."/>
            <person name="Schmutz J."/>
            <person name="Mcdaniel S.F."/>
        </authorList>
    </citation>
    <scope>NUCLEOTIDE SEQUENCE [LARGE SCALE GENOMIC DNA]</scope>
    <source>
        <strain evidence="7 8">R40</strain>
    </source>
</reference>
<feature type="transmembrane region" description="Helical" evidence="6">
    <location>
        <begin position="18"/>
        <end position="37"/>
    </location>
</feature>
<keyword evidence="4 5" id="KW-0408">Iron</keyword>
<evidence type="ECO:0000256" key="4">
    <source>
        <dbReference type="ARBA" id="ARBA00023004"/>
    </source>
</evidence>
<keyword evidence="8" id="KW-1185">Reference proteome</keyword>
<evidence type="ECO:0000256" key="3">
    <source>
        <dbReference type="ARBA" id="ARBA00023002"/>
    </source>
</evidence>
<gene>
    <name evidence="7" type="ORF">KC19_11G138100</name>
</gene>
<dbReference type="GO" id="GO:0004497">
    <property type="term" value="F:monooxygenase activity"/>
    <property type="evidence" value="ECO:0007669"/>
    <property type="project" value="InterPro"/>
</dbReference>
<evidence type="ECO:0000256" key="5">
    <source>
        <dbReference type="PIRSR" id="PIRSR602401-1"/>
    </source>
</evidence>
<evidence type="ECO:0000313" key="7">
    <source>
        <dbReference type="EMBL" id="KAG0557536.1"/>
    </source>
</evidence>
<dbReference type="PANTHER" id="PTHR24296">
    <property type="entry name" value="CYTOCHROME P450"/>
    <property type="match status" value="1"/>
</dbReference>
<keyword evidence="6" id="KW-1133">Transmembrane helix</keyword>
<dbReference type="EMBL" id="CM026432">
    <property type="protein sequence ID" value="KAG0557536.1"/>
    <property type="molecule type" value="Genomic_DNA"/>
</dbReference>
<dbReference type="GO" id="GO:0005506">
    <property type="term" value="F:iron ion binding"/>
    <property type="evidence" value="ECO:0007669"/>
    <property type="project" value="InterPro"/>
</dbReference>
<evidence type="ECO:0000256" key="1">
    <source>
        <dbReference type="ARBA" id="ARBA00010617"/>
    </source>
</evidence>
<evidence type="ECO:0000256" key="6">
    <source>
        <dbReference type="SAM" id="Phobius"/>
    </source>
</evidence>
<comment type="similarity">
    <text evidence="1">Belongs to the cytochrome P450 family.</text>
</comment>
<dbReference type="SUPFAM" id="SSF48264">
    <property type="entry name" value="Cytochrome P450"/>
    <property type="match status" value="1"/>
</dbReference>
<sequence>MVVVASSGWGLERIIDHVGLITVLAGIVVGYFVWAAVDQWVLHRGRKGPVHWPILGATVEVLRNYDHLNDWCVPYFLRDGLTFPCGLADVKYTFTADPANVEHILKTSFDNYPKGELFHKTFEIFFGDGIFNVDGELWKRQRRLASHEFSSTKLRDFSSVVYRDYSLRMASILSDASATQRVLDMQDLFLRFTMDSIFKVTFGYEIGTLKPELPDIPFADAFALTNEIASSRFMNPFWKLQRVLNVGSEATIAKSAKVVDDFIYDVMKARNAENLQNSGQRDLFTRFKLLNEGGKELTDKTLRDTLLNFLIAGRDSSGLTMSWFIYMMTLHPHIEQKLFEELRDLDTENVVNGDMSSKELPQTGGDDYFHERVERFSELLTFDALLNLQYLHACILETLRLYPVVPLNPKSVAADDTLPDGTEVKKGEFVMYAAYAMGRMPSLWGPDATEFKPERWLVDGGVQPESPFKFVTFQAGPRICIGKDSAMLQLRIVLATLCRFFTFQVVPGIDVKYRQMSTLLLAHPGLPVTVAKRSLD</sequence>
<proteinExistence type="inferred from homology"/>
<keyword evidence="6" id="KW-0472">Membrane</keyword>
<dbReference type="CDD" id="cd11064">
    <property type="entry name" value="CYP86A"/>
    <property type="match status" value="1"/>
</dbReference>
<dbReference type="InterPro" id="IPR001128">
    <property type="entry name" value="Cyt_P450"/>
</dbReference>
<evidence type="ECO:0000313" key="8">
    <source>
        <dbReference type="Proteomes" id="UP000822688"/>
    </source>
</evidence>
<dbReference type="PRINTS" id="PR00385">
    <property type="entry name" value="P450"/>
</dbReference>
<name>A0A8T0GDP2_CERPU</name>